<evidence type="ECO:0000313" key="2">
    <source>
        <dbReference type="EMBL" id="KAK0734005.1"/>
    </source>
</evidence>
<feature type="chain" id="PRO_5041456078" description="Secreted protein" evidence="1">
    <location>
        <begin position="21"/>
        <end position="93"/>
    </location>
</feature>
<dbReference type="RefSeq" id="XP_060302882.1">
    <property type="nucleotide sequence ID" value="XM_060440914.1"/>
</dbReference>
<dbReference type="AlphaFoldDB" id="A0AA40BGV7"/>
<name>A0AA40BGV7_9PEZI</name>
<feature type="non-terminal residue" evidence="2">
    <location>
        <position position="93"/>
    </location>
</feature>
<evidence type="ECO:0000313" key="3">
    <source>
        <dbReference type="Proteomes" id="UP001172101"/>
    </source>
</evidence>
<evidence type="ECO:0000256" key="1">
    <source>
        <dbReference type="SAM" id="SignalP"/>
    </source>
</evidence>
<comment type="caution">
    <text evidence="2">The sequence shown here is derived from an EMBL/GenBank/DDBJ whole genome shotgun (WGS) entry which is preliminary data.</text>
</comment>
<gene>
    <name evidence="2" type="ORF">B0T26DRAFT_686721</name>
</gene>
<dbReference type="Proteomes" id="UP001172101">
    <property type="component" value="Unassembled WGS sequence"/>
</dbReference>
<reference evidence="2" key="1">
    <citation type="submission" date="2023-06" db="EMBL/GenBank/DDBJ databases">
        <title>Genome-scale phylogeny and comparative genomics of the fungal order Sordariales.</title>
        <authorList>
            <consortium name="Lawrence Berkeley National Laboratory"/>
            <person name="Hensen N."/>
            <person name="Bonometti L."/>
            <person name="Westerberg I."/>
            <person name="Brannstrom I.O."/>
            <person name="Guillou S."/>
            <person name="Cros-Aarteil S."/>
            <person name="Calhoun S."/>
            <person name="Haridas S."/>
            <person name="Kuo A."/>
            <person name="Mondo S."/>
            <person name="Pangilinan J."/>
            <person name="Riley R."/>
            <person name="LaButti K."/>
            <person name="Andreopoulos B."/>
            <person name="Lipzen A."/>
            <person name="Chen C."/>
            <person name="Yanf M."/>
            <person name="Daum C."/>
            <person name="Ng V."/>
            <person name="Clum A."/>
            <person name="Steindorff A."/>
            <person name="Ohm R."/>
            <person name="Martin F."/>
            <person name="Silar P."/>
            <person name="Natvig D."/>
            <person name="Lalanne C."/>
            <person name="Gautier V."/>
            <person name="Ament-velasquez S.L."/>
            <person name="Kruys A."/>
            <person name="Hutchinson M.I."/>
            <person name="Powell A.J."/>
            <person name="Barry K."/>
            <person name="Miller A.N."/>
            <person name="Grigoriev I.V."/>
            <person name="Debuchy R."/>
            <person name="Gladieux P."/>
            <person name="Thoren M.H."/>
            <person name="Johannesson H."/>
        </authorList>
    </citation>
    <scope>NUCLEOTIDE SEQUENCE</scope>
    <source>
        <strain evidence="2">SMH2392-1A</strain>
    </source>
</reference>
<organism evidence="2 3">
    <name type="scientific">Lasiosphaeria miniovina</name>
    <dbReference type="NCBI Taxonomy" id="1954250"/>
    <lineage>
        <taxon>Eukaryota</taxon>
        <taxon>Fungi</taxon>
        <taxon>Dikarya</taxon>
        <taxon>Ascomycota</taxon>
        <taxon>Pezizomycotina</taxon>
        <taxon>Sordariomycetes</taxon>
        <taxon>Sordariomycetidae</taxon>
        <taxon>Sordariales</taxon>
        <taxon>Lasiosphaeriaceae</taxon>
        <taxon>Lasiosphaeria</taxon>
    </lineage>
</organism>
<feature type="signal peptide" evidence="1">
    <location>
        <begin position="1"/>
        <end position="20"/>
    </location>
</feature>
<keyword evidence="1" id="KW-0732">Signal</keyword>
<proteinExistence type="predicted"/>
<dbReference type="EMBL" id="JAUIRO010000001">
    <property type="protein sequence ID" value="KAK0734005.1"/>
    <property type="molecule type" value="Genomic_DNA"/>
</dbReference>
<dbReference type="GeneID" id="85324184"/>
<protein>
    <recommendedName>
        <fullName evidence="4">Secreted protein</fullName>
    </recommendedName>
</protein>
<keyword evidence="3" id="KW-1185">Reference proteome</keyword>
<accession>A0AA40BGV7</accession>
<evidence type="ECO:0008006" key="4">
    <source>
        <dbReference type="Google" id="ProtNLM"/>
    </source>
</evidence>
<sequence length="93" mass="10286">MFLLLLRACTSWVGKRNARAAICVVHTYLGTYPERCCVFSHVSTSIQHFNPPSSVNPGYSKVESLRRFLHCTYACLGRTGNPSAGRAILSQLP</sequence>